<sequence length="548" mass="62101">MAEPEIDEALLLDWTTAIEALDYDTIQELLEHQPQLLWTPLQPVHLESDFAHFIQRLESFKLLGTSLRPVYALHHILFDYGLPGDEWANERTVLVDFILKNTKGNELNTCLWGAEKNTPMHLAYLLNQPTLTQQLLDKGCLTNIPNKLGHLPTQEQKDDQPKLLVNKSKAKEAKAPVNTSDRFRRLRELAEAPHDKNSKVSKERQNSTRRYFRPGHLEEKKRRILNEEEEELEKQRLRRQKDIELLAQRSAVKNNPLFKKFEEQNQKKETKAPAPVIPAVRDRQKLLGVNDPIKRSSRVINSLKNNSYVSSSVFRQQTEEPKNLQVPTLAQLRLGPKESLVEDEDSSKSTESNATTTEQADSILSLDNESIKSSSSSSLKQSDASIKSSSSSSLKQSDASVKSPEASLKSPTGSTFSFKSSKSASLKSPTSPSFDKKSYTLDRVTMDEVESLSIGKLPEKKLIDIGPSKVKQIVNVHETLNVKEEVEIYTVGKKFAVWKRDTTDGEQQEEDSHINLCVYKDKLSSESQSAKEATTKQRSLLEKEEERN</sequence>
<dbReference type="EMBL" id="PJQM01004577">
    <property type="protein sequence ID" value="RCH83984.1"/>
    <property type="molecule type" value="Genomic_DNA"/>
</dbReference>
<accession>A0A367J219</accession>
<dbReference type="AlphaFoldDB" id="A0A367J219"/>
<feature type="region of interest" description="Disordered" evidence="3">
    <location>
        <begin position="189"/>
        <end position="215"/>
    </location>
</feature>
<proteinExistence type="predicted"/>
<evidence type="ECO:0000256" key="1">
    <source>
        <dbReference type="PROSITE-ProRule" id="PRU00023"/>
    </source>
</evidence>
<organism evidence="4 5">
    <name type="scientific">Rhizopus stolonifer</name>
    <name type="common">Rhizopus nigricans</name>
    <dbReference type="NCBI Taxonomy" id="4846"/>
    <lineage>
        <taxon>Eukaryota</taxon>
        <taxon>Fungi</taxon>
        <taxon>Fungi incertae sedis</taxon>
        <taxon>Mucoromycota</taxon>
        <taxon>Mucoromycotina</taxon>
        <taxon>Mucoromycetes</taxon>
        <taxon>Mucorales</taxon>
        <taxon>Mucorineae</taxon>
        <taxon>Rhizopodaceae</taxon>
        <taxon>Rhizopus</taxon>
    </lineage>
</organism>
<feature type="non-terminal residue" evidence="4">
    <location>
        <position position="548"/>
    </location>
</feature>
<dbReference type="Proteomes" id="UP000253551">
    <property type="component" value="Unassembled WGS sequence"/>
</dbReference>
<keyword evidence="2" id="KW-0175">Coiled coil</keyword>
<dbReference type="OrthoDB" id="194358at2759"/>
<evidence type="ECO:0000256" key="3">
    <source>
        <dbReference type="SAM" id="MobiDB-lite"/>
    </source>
</evidence>
<name>A0A367J219_RHIST</name>
<feature type="coiled-coil region" evidence="2">
    <location>
        <begin position="217"/>
        <end position="245"/>
    </location>
</feature>
<feature type="compositionally biased region" description="Polar residues" evidence="3">
    <location>
        <begin position="349"/>
        <end position="368"/>
    </location>
</feature>
<gene>
    <name evidence="4" type="ORF">CU098_006221</name>
</gene>
<evidence type="ECO:0000313" key="4">
    <source>
        <dbReference type="EMBL" id="RCH83984.1"/>
    </source>
</evidence>
<feature type="region of interest" description="Disordered" evidence="3">
    <location>
        <begin position="524"/>
        <end position="548"/>
    </location>
</feature>
<feature type="region of interest" description="Disordered" evidence="3">
    <location>
        <begin position="314"/>
        <end position="440"/>
    </location>
</feature>
<evidence type="ECO:0000313" key="5">
    <source>
        <dbReference type="Proteomes" id="UP000253551"/>
    </source>
</evidence>
<dbReference type="InterPro" id="IPR002110">
    <property type="entry name" value="Ankyrin_rpt"/>
</dbReference>
<feature type="compositionally biased region" description="Basic and acidic residues" evidence="3">
    <location>
        <begin position="533"/>
        <end position="548"/>
    </location>
</feature>
<reference evidence="4 5" key="1">
    <citation type="journal article" date="2018" name="G3 (Bethesda)">
        <title>Phylogenetic and Phylogenomic Definition of Rhizopus Species.</title>
        <authorList>
            <person name="Gryganskyi A.P."/>
            <person name="Golan J."/>
            <person name="Dolatabadi S."/>
            <person name="Mondo S."/>
            <person name="Robb S."/>
            <person name="Idnurm A."/>
            <person name="Muszewska A."/>
            <person name="Steczkiewicz K."/>
            <person name="Masonjones S."/>
            <person name="Liao H.L."/>
            <person name="Gajdeczka M.T."/>
            <person name="Anike F."/>
            <person name="Vuek A."/>
            <person name="Anishchenko I.M."/>
            <person name="Voigt K."/>
            <person name="de Hoog G.S."/>
            <person name="Smith M.E."/>
            <person name="Heitman J."/>
            <person name="Vilgalys R."/>
            <person name="Stajich J.E."/>
        </authorList>
    </citation>
    <scope>NUCLEOTIDE SEQUENCE [LARGE SCALE GENOMIC DNA]</scope>
    <source>
        <strain evidence="4 5">LSU 92-RS-03</strain>
    </source>
</reference>
<evidence type="ECO:0000256" key="2">
    <source>
        <dbReference type="SAM" id="Coils"/>
    </source>
</evidence>
<feature type="compositionally biased region" description="Low complexity" evidence="3">
    <location>
        <begin position="410"/>
        <end position="433"/>
    </location>
</feature>
<protein>
    <submittedName>
        <fullName evidence="4">Uncharacterized protein</fullName>
    </submittedName>
</protein>
<dbReference type="SUPFAM" id="SSF48403">
    <property type="entry name" value="Ankyrin repeat"/>
    <property type="match status" value="1"/>
</dbReference>
<keyword evidence="5" id="KW-1185">Reference proteome</keyword>
<keyword evidence="1" id="KW-0040">ANK repeat</keyword>
<comment type="caution">
    <text evidence="4">The sequence shown here is derived from an EMBL/GenBank/DDBJ whole genome shotgun (WGS) entry which is preliminary data.</text>
</comment>
<dbReference type="PROSITE" id="PS50088">
    <property type="entry name" value="ANK_REPEAT"/>
    <property type="match status" value="1"/>
</dbReference>
<feature type="repeat" description="ANK" evidence="1">
    <location>
        <begin position="115"/>
        <end position="147"/>
    </location>
</feature>
<dbReference type="STRING" id="4846.A0A367J219"/>
<dbReference type="InterPro" id="IPR036770">
    <property type="entry name" value="Ankyrin_rpt-contain_sf"/>
</dbReference>
<feature type="compositionally biased region" description="Basic and acidic residues" evidence="3">
    <location>
        <begin position="189"/>
        <end position="206"/>
    </location>
</feature>
<feature type="compositionally biased region" description="Low complexity" evidence="3">
    <location>
        <begin position="371"/>
        <end position="403"/>
    </location>
</feature>